<dbReference type="PANTHER" id="PTHR37471">
    <property type="entry name" value="UNNAMED PRODUCT"/>
    <property type="match status" value="1"/>
</dbReference>
<gene>
    <name evidence="2" type="ORF">LECACI_7A005701</name>
</gene>
<keyword evidence="1" id="KW-0812">Transmembrane</keyword>
<dbReference type="PANTHER" id="PTHR37471:SF1">
    <property type="entry name" value="AB HYDROLASE-1 DOMAIN-CONTAINING PROTEIN"/>
    <property type="match status" value="1"/>
</dbReference>
<accession>A0AAI8Z164</accession>
<evidence type="ECO:0008006" key="4">
    <source>
        <dbReference type="Google" id="ProtNLM"/>
    </source>
</evidence>
<dbReference type="SUPFAM" id="SSF53474">
    <property type="entry name" value="alpha/beta-Hydrolases"/>
    <property type="match status" value="1"/>
</dbReference>
<evidence type="ECO:0000256" key="1">
    <source>
        <dbReference type="SAM" id="Phobius"/>
    </source>
</evidence>
<feature type="transmembrane region" description="Helical" evidence="1">
    <location>
        <begin position="12"/>
        <end position="37"/>
    </location>
</feature>
<comment type="caution">
    <text evidence="2">The sequence shown here is derived from an EMBL/GenBank/DDBJ whole genome shotgun (WGS) entry which is preliminary data.</text>
</comment>
<reference evidence="2" key="1">
    <citation type="submission" date="2023-11" db="EMBL/GenBank/DDBJ databases">
        <authorList>
            <person name="Alioto T."/>
            <person name="Alioto T."/>
            <person name="Gomez Garrido J."/>
        </authorList>
    </citation>
    <scope>NUCLEOTIDE SEQUENCE</scope>
</reference>
<dbReference type="Gene3D" id="3.40.50.1820">
    <property type="entry name" value="alpha/beta hydrolase"/>
    <property type="match status" value="1"/>
</dbReference>
<proteinExistence type="predicted"/>
<evidence type="ECO:0000313" key="3">
    <source>
        <dbReference type="Proteomes" id="UP001296104"/>
    </source>
</evidence>
<dbReference type="InterPro" id="IPR029058">
    <property type="entry name" value="AB_hydrolase_fold"/>
</dbReference>
<dbReference type="EMBL" id="CAVMBE010000037">
    <property type="protein sequence ID" value="CAK4030543.1"/>
    <property type="molecule type" value="Genomic_DNA"/>
</dbReference>
<protein>
    <recommendedName>
        <fullName evidence="4">AB hydrolase-1 domain-containing protein</fullName>
    </recommendedName>
</protein>
<organism evidence="2 3">
    <name type="scientific">Lecanosticta acicola</name>
    <dbReference type="NCBI Taxonomy" id="111012"/>
    <lineage>
        <taxon>Eukaryota</taxon>
        <taxon>Fungi</taxon>
        <taxon>Dikarya</taxon>
        <taxon>Ascomycota</taxon>
        <taxon>Pezizomycotina</taxon>
        <taxon>Dothideomycetes</taxon>
        <taxon>Dothideomycetidae</taxon>
        <taxon>Mycosphaerellales</taxon>
        <taxon>Mycosphaerellaceae</taxon>
        <taxon>Lecanosticta</taxon>
    </lineage>
</organism>
<keyword evidence="3" id="KW-1185">Reference proteome</keyword>
<dbReference type="AlphaFoldDB" id="A0AAI8Z164"/>
<name>A0AAI8Z164_9PEZI</name>
<evidence type="ECO:0000313" key="2">
    <source>
        <dbReference type="EMBL" id="CAK4030543.1"/>
    </source>
</evidence>
<sequence length="524" mass="60696">MINNSRPEYVFIRVCIVGLQAIAPLAVLYTVFELLFLPAPSRLPTALRIWLRVEAIFYLFLSIPYRSYLQRDATHPPLKSKQDRQELFSRVVNNTEREQLERHVCFWFKGAKFDEIGREDIKSWVSWAFFEGRTEHLDDEELEEYVRGLEGMLGRTFQDGKGKAVPLRLTLDPIEMQHRSLLWYLVRIINPNTIAPPVLIPVRKMVGIVDLITYVRMWFYGYQFYRQSLSDFLTLFPFRPIALTARHRSPAKHLTYWLRPHTSKKRLPIVFIHGIGIGLYPYVDFLHDLQSQDHQDGQVGILALELMPICFRITHPMPSKDNLCAEILQILRYHNITSFVLATHSYGSVITTHMLSNPTLQPKISSILLIDPVTFLLHTPDVAYNFTTRKPKEANEWQLWYFASKDPGVAHTLGRHFHWAQNALWLEEELVPLVRQGLRVTVILSGRDLIVDAEAVGRHLASGASKAGRGTMSDDRSDGWKNEPWQGEGLELLWFEDTDHAQVFDSKTKRKRLLHVVARYCTGK</sequence>
<keyword evidence="1" id="KW-1133">Transmembrane helix</keyword>
<dbReference type="Proteomes" id="UP001296104">
    <property type="component" value="Unassembled WGS sequence"/>
</dbReference>
<keyword evidence="1" id="KW-0472">Membrane</keyword>